<evidence type="ECO:0000313" key="10">
    <source>
        <dbReference type="EMBL" id="XCN74450.1"/>
    </source>
</evidence>
<evidence type="ECO:0000256" key="3">
    <source>
        <dbReference type="ARBA" id="ARBA00022475"/>
    </source>
</evidence>
<dbReference type="InterPro" id="IPR025857">
    <property type="entry name" value="MacB_PCD"/>
</dbReference>
<dbReference type="PANTHER" id="PTHR30489:SF0">
    <property type="entry name" value="LIPOPROTEIN-RELEASING SYSTEM TRANSMEMBRANE PROTEIN LOLE"/>
    <property type="match status" value="1"/>
</dbReference>
<organism evidence="10">
    <name type="scientific">Candidatus Electrothrix aestuarii</name>
    <dbReference type="NCBI Taxonomy" id="3062594"/>
    <lineage>
        <taxon>Bacteria</taxon>
        <taxon>Pseudomonadati</taxon>
        <taxon>Thermodesulfobacteriota</taxon>
        <taxon>Desulfobulbia</taxon>
        <taxon>Desulfobulbales</taxon>
        <taxon>Desulfobulbaceae</taxon>
        <taxon>Candidatus Electrothrix</taxon>
    </lineage>
</organism>
<feature type="transmembrane region" description="Helical" evidence="7">
    <location>
        <begin position="397"/>
        <end position="417"/>
    </location>
</feature>
<evidence type="ECO:0000259" key="8">
    <source>
        <dbReference type="Pfam" id="PF02687"/>
    </source>
</evidence>
<evidence type="ECO:0000256" key="1">
    <source>
        <dbReference type="ARBA" id="ARBA00004651"/>
    </source>
</evidence>
<gene>
    <name evidence="10" type="ORF">Q3M24_06805</name>
</gene>
<comment type="similarity">
    <text evidence="2">Belongs to the ABC-4 integral membrane protein family. LolC/E subfamily.</text>
</comment>
<evidence type="ECO:0000259" key="9">
    <source>
        <dbReference type="Pfam" id="PF12704"/>
    </source>
</evidence>
<evidence type="ECO:0000256" key="2">
    <source>
        <dbReference type="ARBA" id="ARBA00005236"/>
    </source>
</evidence>
<dbReference type="Pfam" id="PF02687">
    <property type="entry name" value="FtsX"/>
    <property type="match status" value="1"/>
</dbReference>
<evidence type="ECO:0000256" key="5">
    <source>
        <dbReference type="ARBA" id="ARBA00022989"/>
    </source>
</evidence>
<dbReference type="GO" id="GO:0098797">
    <property type="term" value="C:plasma membrane protein complex"/>
    <property type="evidence" value="ECO:0007669"/>
    <property type="project" value="TreeGrafter"/>
</dbReference>
<feature type="transmembrane region" description="Helical" evidence="7">
    <location>
        <begin position="294"/>
        <end position="318"/>
    </location>
</feature>
<proteinExistence type="inferred from homology"/>
<evidence type="ECO:0000256" key="7">
    <source>
        <dbReference type="SAM" id="Phobius"/>
    </source>
</evidence>
<dbReference type="EMBL" id="CP159373">
    <property type="protein sequence ID" value="XCN74450.1"/>
    <property type="molecule type" value="Genomic_DNA"/>
</dbReference>
<dbReference type="Pfam" id="PF12704">
    <property type="entry name" value="MacB_PCD"/>
    <property type="match status" value="1"/>
</dbReference>
<accession>A0AAU8LZ63</accession>
<reference evidence="10" key="1">
    <citation type="journal article" date="2024" name="Syst. Appl. Microbiol.">
        <title>First single-strain enrichments of Electrothrix cable bacteria, description of E. aestuarii sp. nov. and E. rattekaaiensis sp. nov., and proposal of a cable bacteria taxonomy following the rules of the SeqCode.</title>
        <authorList>
            <person name="Plum-Jensen L.E."/>
            <person name="Schramm A."/>
            <person name="Marshall I.P.G."/>
        </authorList>
    </citation>
    <scope>NUCLEOTIDE SEQUENCE</scope>
    <source>
        <strain evidence="10">Rat1</strain>
    </source>
</reference>
<keyword evidence="4 7" id="KW-0812">Transmembrane</keyword>
<dbReference type="AlphaFoldDB" id="A0AAU8LZ63"/>
<evidence type="ECO:0000256" key="6">
    <source>
        <dbReference type="ARBA" id="ARBA00023136"/>
    </source>
</evidence>
<sequence length="432" mass="47568">MCRSGSANEANRAETKKYIEDINMLHMTAKIAWASLVRRSARSILLVLMIAVSLWGLLFMEGIYDGMTEQMIGNAIRSDSGHISLFGKGYRLDPDLSRWIGKEKEVLAALDTNPRVKSAITRLKQDGLVATAHYSRGAVLLGIDLEAEEQHGRLGGYLHQGTFSFGAKGQGAIIGYKLAEKLQVQVGGKIIVSAQDSLHEVSSVALRISGILKTNNMALDENAVLLSQERMRKLLAVPKDMGAAQIAVLLQDEGEIARLQQELREKFPGLDVLRWDELYPALLQSREMMRVFNLVTNLLIFCVAALGIFGVMLVSVLERLREFGIMLAVGTRFREICQIILAESLFMGFIGFGLGALIGGSTLYYFKIYGLDLSVFSEAFEEFGMDAVTYALIRPSYFITALLAVTAATLLSIVIPLRILNKAKPIEAINSI</sequence>
<dbReference type="GO" id="GO:0044874">
    <property type="term" value="P:lipoprotein localization to outer membrane"/>
    <property type="evidence" value="ECO:0007669"/>
    <property type="project" value="TreeGrafter"/>
</dbReference>
<name>A0AAU8LZ63_9BACT</name>
<feature type="transmembrane region" description="Helical" evidence="7">
    <location>
        <begin position="339"/>
        <end position="366"/>
    </location>
</feature>
<feature type="transmembrane region" description="Helical" evidence="7">
    <location>
        <begin position="44"/>
        <end position="64"/>
    </location>
</feature>
<feature type="domain" description="MacB-like periplasmic core" evidence="9">
    <location>
        <begin position="43"/>
        <end position="265"/>
    </location>
</feature>
<dbReference type="KEGG" id="eaj:Q3M24_06805"/>
<feature type="domain" description="ABC3 transporter permease C-terminal" evidence="8">
    <location>
        <begin position="298"/>
        <end position="424"/>
    </location>
</feature>
<keyword evidence="6 7" id="KW-0472">Membrane</keyword>
<dbReference type="InterPro" id="IPR003838">
    <property type="entry name" value="ABC3_permease_C"/>
</dbReference>
<keyword evidence="5 7" id="KW-1133">Transmembrane helix</keyword>
<reference evidence="10" key="2">
    <citation type="submission" date="2024-06" db="EMBL/GenBank/DDBJ databases">
        <authorList>
            <person name="Plum-Jensen L.E."/>
            <person name="Schramm A."/>
            <person name="Marshall I.P.G."/>
        </authorList>
    </citation>
    <scope>NUCLEOTIDE SEQUENCE</scope>
    <source>
        <strain evidence="10">Rat1</strain>
    </source>
</reference>
<dbReference type="InterPro" id="IPR051447">
    <property type="entry name" value="Lipoprotein-release_system"/>
</dbReference>
<evidence type="ECO:0000256" key="4">
    <source>
        <dbReference type="ARBA" id="ARBA00022692"/>
    </source>
</evidence>
<protein>
    <submittedName>
        <fullName evidence="10">FtsX-like permease family protein</fullName>
    </submittedName>
</protein>
<keyword evidence="3" id="KW-1003">Cell membrane</keyword>
<comment type="subcellular location">
    <subcellularLocation>
        <location evidence="1">Cell membrane</location>
        <topology evidence="1">Multi-pass membrane protein</topology>
    </subcellularLocation>
</comment>
<dbReference type="PANTHER" id="PTHR30489">
    <property type="entry name" value="LIPOPROTEIN-RELEASING SYSTEM TRANSMEMBRANE PROTEIN LOLE"/>
    <property type="match status" value="1"/>
</dbReference>